<dbReference type="PANTHER" id="PTHR43479">
    <property type="entry name" value="ACREF/ENVCD OPERON REPRESSOR-RELATED"/>
    <property type="match status" value="1"/>
</dbReference>
<evidence type="ECO:0000313" key="5">
    <source>
        <dbReference type="Proteomes" id="UP000182321"/>
    </source>
</evidence>
<evidence type="ECO:0000256" key="1">
    <source>
        <dbReference type="ARBA" id="ARBA00023125"/>
    </source>
</evidence>
<dbReference type="Pfam" id="PF14278">
    <property type="entry name" value="TetR_C_8"/>
    <property type="match status" value="1"/>
</dbReference>
<accession>A0A1H7L5G9</accession>
<dbReference type="EMBL" id="FNZX01000015">
    <property type="protein sequence ID" value="SEK94313.1"/>
    <property type="molecule type" value="Genomic_DNA"/>
</dbReference>
<keyword evidence="5" id="KW-1185">Reference proteome</keyword>
<dbReference type="Proteomes" id="UP000182321">
    <property type="component" value="Unassembled WGS sequence"/>
</dbReference>
<protein>
    <submittedName>
        <fullName evidence="4">Transcriptional regulator, TetR family</fullName>
    </submittedName>
</protein>
<sequence>MHRMSTKEILAESFKELAEKKPINKITITNITDNCGMTQPTFYNHFRDKYDLITWIYLQEAQKHIKNVGKDGWTWKDTINCNLQYFMDNKSFIINALKNTKGMDSFVFQMANTNRDLLVKEVKSKTGKDELSDEMMALIKMYVCGICQYVCGWLLEPNPMPCDKLAGIIQEFAPNEIRPFICA</sequence>
<dbReference type="PANTHER" id="PTHR43479:SF7">
    <property type="entry name" value="TETR-FAMILY TRANSCRIPTIONAL REGULATOR"/>
    <property type="match status" value="1"/>
</dbReference>
<evidence type="ECO:0000313" key="4">
    <source>
        <dbReference type="EMBL" id="SEK94313.1"/>
    </source>
</evidence>
<dbReference type="GO" id="GO:0003677">
    <property type="term" value="F:DNA binding"/>
    <property type="evidence" value="ECO:0007669"/>
    <property type="project" value="UniProtKB-UniRule"/>
</dbReference>
<dbReference type="Gene3D" id="1.10.357.10">
    <property type="entry name" value="Tetracycline Repressor, domain 2"/>
    <property type="match status" value="1"/>
</dbReference>
<gene>
    <name evidence="4" type="ORF">SAMN02910377_02228</name>
</gene>
<dbReference type="SUPFAM" id="SSF46689">
    <property type="entry name" value="Homeodomain-like"/>
    <property type="match status" value="1"/>
</dbReference>
<feature type="DNA-binding region" description="H-T-H motif" evidence="2">
    <location>
        <begin position="27"/>
        <end position="46"/>
    </location>
</feature>
<dbReference type="InterPro" id="IPR050624">
    <property type="entry name" value="HTH-type_Tx_Regulator"/>
</dbReference>
<evidence type="ECO:0000256" key="2">
    <source>
        <dbReference type="PROSITE-ProRule" id="PRU00335"/>
    </source>
</evidence>
<keyword evidence="1 2" id="KW-0238">DNA-binding</keyword>
<dbReference type="InterPro" id="IPR009057">
    <property type="entry name" value="Homeodomain-like_sf"/>
</dbReference>
<name>A0A1H7L5G9_9FIRM</name>
<dbReference type="Pfam" id="PF00440">
    <property type="entry name" value="TetR_N"/>
    <property type="match status" value="1"/>
</dbReference>
<dbReference type="PROSITE" id="PS50977">
    <property type="entry name" value="HTH_TETR_2"/>
    <property type="match status" value="1"/>
</dbReference>
<dbReference type="AlphaFoldDB" id="A0A1H7L5G9"/>
<dbReference type="InterPro" id="IPR001647">
    <property type="entry name" value="HTH_TetR"/>
</dbReference>
<dbReference type="InterPro" id="IPR039532">
    <property type="entry name" value="TetR_C_Firmicutes"/>
</dbReference>
<proteinExistence type="predicted"/>
<organism evidence="4 5">
    <name type="scientific">Pseudobutyrivibrio ruminis</name>
    <dbReference type="NCBI Taxonomy" id="46206"/>
    <lineage>
        <taxon>Bacteria</taxon>
        <taxon>Bacillati</taxon>
        <taxon>Bacillota</taxon>
        <taxon>Clostridia</taxon>
        <taxon>Lachnospirales</taxon>
        <taxon>Lachnospiraceae</taxon>
        <taxon>Pseudobutyrivibrio</taxon>
    </lineage>
</organism>
<reference evidence="5" key="1">
    <citation type="submission" date="2016-10" db="EMBL/GenBank/DDBJ databases">
        <authorList>
            <person name="Varghese N."/>
            <person name="Submissions S."/>
        </authorList>
    </citation>
    <scope>NUCLEOTIDE SEQUENCE [LARGE SCALE GENOMIC DNA]</scope>
    <source>
        <strain evidence="5">ACV-9</strain>
    </source>
</reference>
<evidence type="ECO:0000259" key="3">
    <source>
        <dbReference type="PROSITE" id="PS50977"/>
    </source>
</evidence>
<feature type="domain" description="HTH tetR-type" evidence="3">
    <location>
        <begin position="4"/>
        <end position="64"/>
    </location>
</feature>